<dbReference type="PROSITE" id="PS51318">
    <property type="entry name" value="TAT"/>
    <property type="match status" value="1"/>
</dbReference>
<dbReference type="SUPFAM" id="SSF53187">
    <property type="entry name" value="Zn-dependent exopeptidases"/>
    <property type="match status" value="1"/>
</dbReference>
<proteinExistence type="predicted"/>
<evidence type="ECO:0000256" key="1">
    <source>
        <dbReference type="ARBA" id="ARBA00004613"/>
    </source>
</evidence>
<feature type="region of interest" description="Disordered" evidence="6">
    <location>
        <begin position="24"/>
        <end position="49"/>
    </location>
</feature>
<feature type="compositionally biased region" description="Low complexity" evidence="6">
    <location>
        <begin position="24"/>
        <end position="39"/>
    </location>
</feature>
<evidence type="ECO:0000256" key="7">
    <source>
        <dbReference type="SAM" id="SignalP"/>
    </source>
</evidence>
<dbReference type="SUPFAM" id="SSF49265">
    <property type="entry name" value="Fibronectin type III"/>
    <property type="match status" value="1"/>
</dbReference>
<organism evidence="9 10">
    <name type="scientific">Streptomyces coerulescens</name>
    <dbReference type="NCBI Taxonomy" id="29304"/>
    <lineage>
        <taxon>Bacteria</taxon>
        <taxon>Bacillati</taxon>
        <taxon>Actinomycetota</taxon>
        <taxon>Actinomycetes</taxon>
        <taxon>Kitasatosporales</taxon>
        <taxon>Streptomycetaceae</taxon>
        <taxon>Streptomyces</taxon>
    </lineage>
</organism>
<keyword evidence="7" id="KW-0732">Signal</keyword>
<evidence type="ECO:0000256" key="4">
    <source>
        <dbReference type="ARBA" id="ARBA00023295"/>
    </source>
</evidence>
<dbReference type="InterPro" id="IPR006311">
    <property type="entry name" value="TAT_signal"/>
</dbReference>
<dbReference type="InterPro" id="IPR036116">
    <property type="entry name" value="FN3_sf"/>
</dbReference>
<feature type="signal peptide" evidence="7">
    <location>
        <begin position="1"/>
        <end position="29"/>
    </location>
</feature>
<evidence type="ECO:0000313" key="10">
    <source>
        <dbReference type="Proteomes" id="UP001596263"/>
    </source>
</evidence>
<dbReference type="EC" id="3.4.-.-" evidence="9"/>
<dbReference type="InterPro" id="IPR013783">
    <property type="entry name" value="Ig-like_fold"/>
</dbReference>
<dbReference type="Gene3D" id="2.60.40.10">
    <property type="entry name" value="Immunoglobulins"/>
    <property type="match status" value="1"/>
</dbReference>
<dbReference type="InterPro" id="IPR045175">
    <property type="entry name" value="M28_fam"/>
</dbReference>
<dbReference type="Proteomes" id="UP001596263">
    <property type="component" value="Unassembled WGS sequence"/>
</dbReference>
<accession>A0ABW0CI17</accession>
<gene>
    <name evidence="9" type="ORF">ACFPQ9_11350</name>
</gene>
<keyword evidence="10" id="KW-1185">Reference proteome</keyword>
<dbReference type="PANTHER" id="PTHR12147:SF26">
    <property type="entry name" value="PEPTIDASE M28 DOMAIN-CONTAINING PROTEIN"/>
    <property type="match status" value="1"/>
</dbReference>
<protein>
    <submittedName>
        <fullName evidence="9">M28 family metallopeptidase</fullName>
        <ecNumber evidence="9">3.4.-.-</ecNumber>
    </submittedName>
</protein>
<dbReference type="PANTHER" id="PTHR12147">
    <property type="entry name" value="METALLOPEPTIDASE M28 FAMILY MEMBER"/>
    <property type="match status" value="1"/>
</dbReference>
<comment type="subcellular location">
    <subcellularLocation>
        <location evidence="1">Secreted</location>
    </subcellularLocation>
</comment>
<evidence type="ECO:0000256" key="2">
    <source>
        <dbReference type="ARBA" id="ARBA00022525"/>
    </source>
</evidence>
<keyword evidence="3" id="KW-0645">Protease</keyword>
<keyword evidence="5" id="KW-0624">Polysaccharide degradation</keyword>
<keyword evidence="3" id="KW-0482">Metalloprotease</keyword>
<evidence type="ECO:0000256" key="6">
    <source>
        <dbReference type="SAM" id="MobiDB-lite"/>
    </source>
</evidence>
<dbReference type="InterPro" id="IPR007484">
    <property type="entry name" value="Peptidase_M28"/>
</dbReference>
<name>A0ABW0CI17_STRCD</name>
<feature type="domain" description="Fibronectin type-III" evidence="8">
    <location>
        <begin position="386"/>
        <end position="472"/>
    </location>
</feature>
<dbReference type="PROSITE" id="PS50853">
    <property type="entry name" value="FN3"/>
    <property type="match status" value="1"/>
</dbReference>
<feature type="chain" id="PRO_5045417420" evidence="7">
    <location>
        <begin position="30"/>
        <end position="472"/>
    </location>
</feature>
<evidence type="ECO:0000256" key="3">
    <source>
        <dbReference type="ARBA" id="ARBA00023049"/>
    </source>
</evidence>
<dbReference type="GO" id="GO:0016787">
    <property type="term" value="F:hydrolase activity"/>
    <property type="evidence" value="ECO:0007669"/>
    <property type="project" value="UniProtKB-KW"/>
</dbReference>
<dbReference type="EMBL" id="JBHSKM010000005">
    <property type="protein sequence ID" value="MFC5214420.1"/>
    <property type="molecule type" value="Genomic_DNA"/>
</dbReference>
<dbReference type="InterPro" id="IPR003961">
    <property type="entry name" value="FN3_dom"/>
</dbReference>
<evidence type="ECO:0000259" key="8">
    <source>
        <dbReference type="PROSITE" id="PS50853"/>
    </source>
</evidence>
<dbReference type="Pfam" id="PF04389">
    <property type="entry name" value="Peptidase_M28"/>
    <property type="match status" value="1"/>
</dbReference>
<keyword evidence="5" id="KW-0119">Carbohydrate metabolism</keyword>
<dbReference type="Gene3D" id="3.40.630.10">
    <property type="entry name" value="Zn peptidases"/>
    <property type="match status" value="1"/>
</dbReference>
<evidence type="ECO:0000256" key="5">
    <source>
        <dbReference type="ARBA" id="ARBA00023326"/>
    </source>
</evidence>
<evidence type="ECO:0000313" key="9">
    <source>
        <dbReference type="EMBL" id="MFC5214420.1"/>
    </source>
</evidence>
<dbReference type="CDD" id="cd00063">
    <property type="entry name" value="FN3"/>
    <property type="match status" value="1"/>
</dbReference>
<reference evidence="10" key="1">
    <citation type="journal article" date="2019" name="Int. J. Syst. Evol. Microbiol.">
        <title>The Global Catalogue of Microorganisms (GCM) 10K type strain sequencing project: providing services to taxonomists for standard genome sequencing and annotation.</title>
        <authorList>
            <consortium name="The Broad Institute Genomics Platform"/>
            <consortium name="The Broad Institute Genome Sequencing Center for Infectious Disease"/>
            <person name="Wu L."/>
            <person name="Ma J."/>
        </authorList>
    </citation>
    <scope>NUCLEOTIDE SEQUENCE [LARGE SCALE GENOMIC DNA]</scope>
    <source>
        <strain evidence="10">KCTC 42586</strain>
    </source>
</reference>
<comment type="caution">
    <text evidence="9">The sequence shown here is derived from an EMBL/GenBank/DDBJ whole genome shotgun (WGS) entry which is preliminary data.</text>
</comment>
<sequence length="472" mass="50584">MRPSPTRRTVLTATAAGAAALTATGTAEAAPAPAVSASADRPPATAQRPTRELRALLREIDPARIEATIRGLVSFGTRHTLSAQDDPDRGIGAARDWLLAELNSCAAASGGRMTAQLQSYVQEPAPRIPTPTKITNVVATLRGSVTPERVYVVSGHYDSRVTDVMDATSDAPGADDDASGVAVVLELARVMAKRRPASTIVFAAVAGEEQGLYGSAYLAQQLKAAGTDVQGMFTNDIVGSATADDGTRDPYTIRLFTEGVPSSETPEQAALRRSVGGENDSATRQLARFVRDVADNDATGMRVRVIYRRDRYLRGGDHIPFLERGYPAARFTEPAEDFAHQHQDVRVDDTGKQYGDLPEFCDFPFTARVAKVNAATLWTLAQAPGTPKNPRIITSNLTNSTTLTWAGGPEPDLAGYEVVWRETTSPEWTHVLPVGDTTTHEVDLSKDNVFFGVRAVNRSGLRSPVAFPSPQS</sequence>
<keyword evidence="2" id="KW-0964">Secreted</keyword>
<dbReference type="RefSeq" id="WP_380850700.1">
    <property type="nucleotide sequence ID" value="NZ_JBHSKM010000005.1"/>
</dbReference>
<keyword evidence="4" id="KW-0326">Glycosidase</keyword>
<keyword evidence="9" id="KW-0378">Hydrolase</keyword>